<sequence length="125" mass="14750">GELTLRVHDEKMVINVFKVMQYPEEENAEGCMRIDIIEELIKEVQEDEAMQKFQAAHERYNVLKDTNKNFVLQEINAIVQEIDSEEVQPQPATNMQPMIEEIQPKVDIVQQQNDKFMQQKTEEEK</sequence>
<organism evidence="1 2">
    <name type="scientific">Stylosanthes scabra</name>
    <dbReference type="NCBI Taxonomy" id="79078"/>
    <lineage>
        <taxon>Eukaryota</taxon>
        <taxon>Viridiplantae</taxon>
        <taxon>Streptophyta</taxon>
        <taxon>Embryophyta</taxon>
        <taxon>Tracheophyta</taxon>
        <taxon>Spermatophyta</taxon>
        <taxon>Magnoliopsida</taxon>
        <taxon>eudicotyledons</taxon>
        <taxon>Gunneridae</taxon>
        <taxon>Pentapetalae</taxon>
        <taxon>rosids</taxon>
        <taxon>fabids</taxon>
        <taxon>Fabales</taxon>
        <taxon>Fabaceae</taxon>
        <taxon>Papilionoideae</taxon>
        <taxon>50 kb inversion clade</taxon>
        <taxon>dalbergioids sensu lato</taxon>
        <taxon>Dalbergieae</taxon>
        <taxon>Pterocarpus clade</taxon>
        <taxon>Stylosanthes</taxon>
    </lineage>
</organism>
<comment type="caution">
    <text evidence="1">The sequence shown here is derived from an EMBL/GenBank/DDBJ whole genome shotgun (WGS) entry which is preliminary data.</text>
</comment>
<name>A0ABU6SUI1_9FABA</name>
<evidence type="ECO:0000313" key="2">
    <source>
        <dbReference type="Proteomes" id="UP001341840"/>
    </source>
</evidence>
<accession>A0ABU6SUI1</accession>
<evidence type="ECO:0000313" key="1">
    <source>
        <dbReference type="EMBL" id="MED6140087.1"/>
    </source>
</evidence>
<reference evidence="1 2" key="1">
    <citation type="journal article" date="2023" name="Plants (Basel)">
        <title>Bridging the Gap: Combining Genomics and Transcriptomics Approaches to Understand Stylosanthes scabra, an Orphan Legume from the Brazilian Caatinga.</title>
        <authorList>
            <person name="Ferreira-Neto J.R.C."/>
            <person name="da Silva M.D."/>
            <person name="Binneck E."/>
            <person name="de Melo N.F."/>
            <person name="da Silva R.H."/>
            <person name="de Melo A.L.T.M."/>
            <person name="Pandolfi V."/>
            <person name="Bustamante F.O."/>
            <person name="Brasileiro-Vidal A.C."/>
            <person name="Benko-Iseppon A.M."/>
        </authorList>
    </citation>
    <scope>NUCLEOTIDE SEQUENCE [LARGE SCALE GENOMIC DNA]</scope>
    <source>
        <tissue evidence="1">Leaves</tissue>
    </source>
</reference>
<dbReference type="Proteomes" id="UP001341840">
    <property type="component" value="Unassembled WGS sequence"/>
</dbReference>
<keyword evidence="2" id="KW-1185">Reference proteome</keyword>
<proteinExistence type="predicted"/>
<dbReference type="EMBL" id="JASCZI010062114">
    <property type="protein sequence ID" value="MED6140087.1"/>
    <property type="molecule type" value="Genomic_DNA"/>
</dbReference>
<gene>
    <name evidence="1" type="ORF">PIB30_089816</name>
</gene>
<feature type="non-terminal residue" evidence="1">
    <location>
        <position position="1"/>
    </location>
</feature>
<protein>
    <submittedName>
        <fullName evidence="1">Uncharacterized protein</fullName>
    </submittedName>
</protein>